<dbReference type="Proteomes" id="UP000567179">
    <property type="component" value="Unassembled WGS sequence"/>
</dbReference>
<comment type="caution">
    <text evidence="2">The sequence shown here is derived from an EMBL/GenBank/DDBJ whole genome shotgun (WGS) entry which is preliminary data.</text>
</comment>
<evidence type="ECO:0000256" key="1">
    <source>
        <dbReference type="SAM" id="Phobius"/>
    </source>
</evidence>
<proteinExistence type="predicted"/>
<dbReference type="OrthoDB" id="3267806at2759"/>
<keyword evidence="1" id="KW-1133">Transmembrane helix</keyword>
<reference evidence="2 3" key="1">
    <citation type="journal article" date="2020" name="ISME J.">
        <title>Uncovering the hidden diversity of litter-decomposition mechanisms in mushroom-forming fungi.</title>
        <authorList>
            <person name="Floudas D."/>
            <person name="Bentzer J."/>
            <person name="Ahren D."/>
            <person name="Johansson T."/>
            <person name="Persson P."/>
            <person name="Tunlid A."/>
        </authorList>
    </citation>
    <scope>NUCLEOTIDE SEQUENCE [LARGE SCALE GENOMIC DNA]</scope>
    <source>
        <strain evidence="2 3">CBS 101986</strain>
    </source>
</reference>
<gene>
    <name evidence="2" type="ORF">D9619_005410</name>
</gene>
<evidence type="ECO:0000313" key="3">
    <source>
        <dbReference type="Proteomes" id="UP000567179"/>
    </source>
</evidence>
<feature type="transmembrane region" description="Helical" evidence="1">
    <location>
        <begin position="67"/>
        <end position="86"/>
    </location>
</feature>
<accession>A0A8H5BYP0</accession>
<feature type="transmembrane region" description="Helical" evidence="1">
    <location>
        <begin position="30"/>
        <end position="55"/>
    </location>
</feature>
<feature type="transmembrane region" description="Helical" evidence="1">
    <location>
        <begin position="200"/>
        <end position="228"/>
    </location>
</feature>
<feature type="transmembrane region" description="Helical" evidence="1">
    <location>
        <begin position="131"/>
        <end position="152"/>
    </location>
</feature>
<feature type="transmembrane region" description="Helical" evidence="1">
    <location>
        <begin position="286"/>
        <end position="304"/>
    </location>
</feature>
<sequence>MSLSPSSIQSAGSTISDLAALDGFGVRGSFIGVIISAILYGIAVLISVACLRLLVKSKQIYDSKRRLIALSLHICFMLACGTEALVSESWLALSATEQKLSIEAIRIAASAVVPGMTSSFVGAGSSTTVDLLPITLPVAVWGADGFLIWRCLVLYGEIGRVKRAILYTFLGSLALMKLICGCIFYYYISPAHASSSVDKLLAVQLLVLSSTSAGNILVSVLITARLLYAERLSAAFQNPDLTRADSPYMKALVICVESSGMIAIVALVGVVATVTLPHEYSQISPMILPQLCVISPLLIVYRIARGRESHLIRQADTQVADTPIAFTNATTYSMSSSKAEHGGL</sequence>
<keyword evidence="3" id="KW-1185">Reference proteome</keyword>
<keyword evidence="1" id="KW-0812">Transmembrane</keyword>
<dbReference type="AlphaFoldDB" id="A0A8H5BYP0"/>
<evidence type="ECO:0000313" key="2">
    <source>
        <dbReference type="EMBL" id="KAF5330953.1"/>
    </source>
</evidence>
<name>A0A8H5BYP0_9AGAR</name>
<feature type="transmembrane region" description="Helical" evidence="1">
    <location>
        <begin position="249"/>
        <end position="274"/>
    </location>
</feature>
<protein>
    <submittedName>
        <fullName evidence="2">Uncharacterized protein</fullName>
    </submittedName>
</protein>
<organism evidence="2 3">
    <name type="scientific">Psilocybe cf. subviscida</name>
    <dbReference type="NCBI Taxonomy" id="2480587"/>
    <lineage>
        <taxon>Eukaryota</taxon>
        <taxon>Fungi</taxon>
        <taxon>Dikarya</taxon>
        <taxon>Basidiomycota</taxon>
        <taxon>Agaricomycotina</taxon>
        <taxon>Agaricomycetes</taxon>
        <taxon>Agaricomycetidae</taxon>
        <taxon>Agaricales</taxon>
        <taxon>Agaricineae</taxon>
        <taxon>Strophariaceae</taxon>
        <taxon>Psilocybe</taxon>
    </lineage>
</organism>
<dbReference type="EMBL" id="JAACJJ010000001">
    <property type="protein sequence ID" value="KAF5330953.1"/>
    <property type="molecule type" value="Genomic_DNA"/>
</dbReference>
<feature type="transmembrane region" description="Helical" evidence="1">
    <location>
        <begin position="164"/>
        <end position="188"/>
    </location>
</feature>
<keyword evidence="1" id="KW-0472">Membrane</keyword>